<dbReference type="SUPFAM" id="SSF100950">
    <property type="entry name" value="NagB/RpiA/CoA transferase-like"/>
    <property type="match status" value="1"/>
</dbReference>
<dbReference type="NCBIfam" id="TIGR00512">
    <property type="entry name" value="salvage_mtnA"/>
    <property type="match status" value="1"/>
</dbReference>
<name>A0ABP1C7K2_9GAMM</name>
<dbReference type="Gene3D" id="3.40.50.10470">
    <property type="entry name" value="Translation initiation factor eif-2b, domain 2"/>
    <property type="match status" value="1"/>
</dbReference>
<keyword evidence="2" id="KW-0486">Methionine biosynthesis</keyword>
<comment type="similarity">
    <text evidence="2">Belongs to the EIF-2B alpha/beta/delta subunits family. MtnA subfamily.</text>
</comment>
<dbReference type="InterPro" id="IPR005251">
    <property type="entry name" value="IF-M1Pi"/>
</dbReference>
<dbReference type="InterPro" id="IPR000649">
    <property type="entry name" value="IF-2B-related"/>
</dbReference>
<dbReference type="InterPro" id="IPR011559">
    <property type="entry name" value="Initiation_fac_2B_a/b/d"/>
</dbReference>
<dbReference type="NCBIfam" id="TIGR00524">
    <property type="entry name" value="eIF-2B_rel"/>
    <property type="match status" value="1"/>
</dbReference>
<dbReference type="InterPro" id="IPR042529">
    <property type="entry name" value="IF_2B-like_C"/>
</dbReference>
<dbReference type="Pfam" id="PF01008">
    <property type="entry name" value="IF-2B"/>
    <property type="match status" value="1"/>
</dbReference>
<comment type="pathway">
    <text evidence="2">Amino-acid biosynthesis; L-methionine biosynthesis via salvage pathway; L-methionine from S-methyl-5-thio-alpha-D-ribose 1-phosphate: step 1/6.</text>
</comment>
<sequence length="361" mass="38557">MLSLDDSPGGQDSVRALQWCEQGLRVLDQRRLPAALEYQTCRTAREVAEAIALMRVRGAPAIGIAAAYGVVLAARDRYQDHPGRWKEAVEADLAELARSRPTAVNLFWALDRMRGEIQKAEGDPVAALLQAARAIHDEDVAANRRMGELGADWLAGAEGVLTHCNTGSLATGGYGTALGVIRSARRRGLTAIFATETRPWRQGARLTLWELEQDGIPATLVADSAAAYLMKAGRVQWVVVGADRIAANGDTANKIGTYALAVAARYHGVGFMVVAPTSTIDWRTASGDAIRIEERDPGELLDDHFLRPDSPIAAWNPVFDITPAALIDVIVTERGAIPRPDAAAMGAFRSALAAGPNPAPG</sequence>
<feature type="binding site" evidence="2">
    <location>
        <begin position="57"/>
        <end position="59"/>
    </location>
    <ligand>
        <name>substrate</name>
    </ligand>
</feature>
<evidence type="ECO:0000256" key="2">
    <source>
        <dbReference type="HAMAP-Rule" id="MF_01678"/>
    </source>
</evidence>
<comment type="catalytic activity">
    <reaction evidence="2">
        <text>5-(methylsulfanyl)-alpha-D-ribose 1-phosphate = 5-(methylsulfanyl)-D-ribulose 1-phosphate</text>
        <dbReference type="Rhea" id="RHEA:19989"/>
        <dbReference type="ChEBI" id="CHEBI:58533"/>
        <dbReference type="ChEBI" id="CHEBI:58548"/>
        <dbReference type="EC" id="5.3.1.23"/>
    </reaction>
</comment>
<feature type="binding site" evidence="2">
    <location>
        <position position="202"/>
    </location>
    <ligand>
        <name>substrate</name>
    </ligand>
</feature>
<keyword evidence="2" id="KW-0028">Amino-acid biosynthesis</keyword>
<dbReference type="Gene3D" id="1.20.120.420">
    <property type="entry name" value="translation initiation factor eif-2b, domain 1"/>
    <property type="match status" value="1"/>
</dbReference>
<dbReference type="InterPro" id="IPR037171">
    <property type="entry name" value="NagB/RpiA_transferase-like"/>
</dbReference>
<protein>
    <recommendedName>
        <fullName evidence="2">Methylthioribose-1-phosphate isomerase</fullName>
        <shortName evidence="2">M1Pi</shortName>
        <shortName evidence="2">MTR-1-P isomerase</shortName>
        <ecNumber evidence="2">5.3.1.23</ecNumber>
    </recommendedName>
    <alternativeName>
        <fullName evidence="2">S-methyl-5-thioribose-1-phosphate isomerase</fullName>
    </alternativeName>
</protein>
<dbReference type="HAMAP" id="MF_01678">
    <property type="entry name" value="Salvage_MtnA"/>
    <property type="match status" value="1"/>
</dbReference>
<evidence type="ECO:0000313" key="4">
    <source>
        <dbReference type="Proteomes" id="UP001497493"/>
    </source>
</evidence>
<dbReference type="Proteomes" id="UP001497493">
    <property type="component" value="Chromosome"/>
</dbReference>
<feature type="site" description="Transition state stabilizer" evidence="2">
    <location>
        <position position="164"/>
    </location>
</feature>
<dbReference type="EC" id="5.3.1.23" evidence="2"/>
<dbReference type="InterPro" id="IPR027363">
    <property type="entry name" value="M1Pi_N"/>
</dbReference>
<dbReference type="PANTHER" id="PTHR43475">
    <property type="entry name" value="METHYLTHIORIBOSE-1-PHOSPHATE ISOMERASE"/>
    <property type="match status" value="1"/>
</dbReference>
<feature type="binding site" evidence="2">
    <location>
        <position position="100"/>
    </location>
    <ligand>
        <name>substrate</name>
    </ligand>
</feature>
<dbReference type="NCBIfam" id="NF004326">
    <property type="entry name" value="PRK05720.1"/>
    <property type="match status" value="1"/>
</dbReference>
<dbReference type="GO" id="GO:0046523">
    <property type="term" value="F:S-methyl-5-thioribose-1-phosphate isomerase activity"/>
    <property type="evidence" value="ECO:0007669"/>
    <property type="project" value="UniProtKB-EC"/>
</dbReference>
<gene>
    <name evidence="2 3" type="primary">mtnA</name>
    <name evidence="3" type="ORF">MECH1_V1_1347</name>
</gene>
<dbReference type="EMBL" id="OZ026884">
    <property type="protein sequence ID" value="CAL1240123.1"/>
    <property type="molecule type" value="Genomic_DNA"/>
</dbReference>
<proteinExistence type="inferred from homology"/>
<accession>A0ABP1C7K2</accession>
<evidence type="ECO:0000256" key="1">
    <source>
        <dbReference type="ARBA" id="ARBA00023235"/>
    </source>
</evidence>
<comment type="function">
    <text evidence="2">Catalyzes the interconversion of methylthioribose-1-phosphate (MTR-1-P) into methylthioribulose-1-phosphate (MTRu-1-P).</text>
</comment>
<feature type="binding site" evidence="2">
    <location>
        <begin position="253"/>
        <end position="254"/>
    </location>
    <ligand>
        <name>substrate</name>
    </ligand>
</feature>
<feature type="active site" description="Proton donor" evidence="2">
    <location>
        <position position="243"/>
    </location>
</feature>
<keyword evidence="1 2" id="KW-0413">Isomerase</keyword>
<keyword evidence="4" id="KW-1185">Reference proteome</keyword>
<organism evidence="3 4">
    <name type="scientific">Candidatus Methylocalor cossyra</name>
    <dbReference type="NCBI Taxonomy" id="3108543"/>
    <lineage>
        <taxon>Bacteria</taxon>
        <taxon>Pseudomonadati</taxon>
        <taxon>Pseudomonadota</taxon>
        <taxon>Gammaproteobacteria</taxon>
        <taxon>Methylococcales</taxon>
        <taxon>Methylococcaceae</taxon>
        <taxon>Candidatus Methylocalor</taxon>
    </lineage>
</organism>
<dbReference type="PANTHER" id="PTHR43475:SF1">
    <property type="entry name" value="METHYLTHIORIBOSE-1-PHOSPHATE ISOMERASE"/>
    <property type="match status" value="1"/>
</dbReference>
<reference evidence="3 4" key="1">
    <citation type="submission" date="2024-04" db="EMBL/GenBank/DDBJ databases">
        <authorList>
            <person name="Cremers G."/>
        </authorList>
    </citation>
    <scope>NUCLEOTIDE SEQUENCE [LARGE SCALE GENOMIC DNA]</scope>
    <source>
        <strain evidence="3">MeCH1-AG</strain>
    </source>
</reference>
<dbReference type="RefSeq" id="WP_348759630.1">
    <property type="nucleotide sequence ID" value="NZ_OZ026884.1"/>
</dbReference>
<evidence type="ECO:0000313" key="3">
    <source>
        <dbReference type="EMBL" id="CAL1240123.1"/>
    </source>
</evidence>